<dbReference type="Proteomes" id="UP000321197">
    <property type="component" value="Unassembled WGS sequence"/>
</dbReference>
<dbReference type="AlphaFoldDB" id="A0A511R1Y5"/>
<evidence type="ECO:0000313" key="2">
    <source>
        <dbReference type="Proteomes" id="UP000321197"/>
    </source>
</evidence>
<protein>
    <submittedName>
        <fullName evidence="1">Uncharacterized protein</fullName>
    </submittedName>
</protein>
<dbReference type="OrthoDB" id="27549at2"/>
<dbReference type="RefSeq" id="WP_119341053.1">
    <property type="nucleotide sequence ID" value="NZ_BJXL01000053.1"/>
</dbReference>
<gene>
    <name evidence="1" type="ORF">MHY01S_17910</name>
</gene>
<organism evidence="1 2">
    <name type="scientific">Meiothermus hypogaeus NBRC 106114</name>
    <dbReference type="NCBI Taxonomy" id="1227553"/>
    <lineage>
        <taxon>Bacteria</taxon>
        <taxon>Thermotogati</taxon>
        <taxon>Deinococcota</taxon>
        <taxon>Deinococci</taxon>
        <taxon>Thermales</taxon>
        <taxon>Thermaceae</taxon>
        <taxon>Meiothermus</taxon>
    </lineage>
</organism>
<sequence length="76" mass="8765">MKRTFEQARSFLIQAALSESLEEREAVIAEVRRDPGFFEGYFPDQVRLLQGIWSDVVNGAREIALARRATKRRVVL</sequence>
<reference evidence="1 2" key="1">
    <citation type="submission" date="2019-07" db="EMBL/GenBank/DDBJ databases">
        <title>Whole genome shotgun sequence of Meiothermus hypogaeus NBRC 106114.</title>
        <authorList>
            <person name="Hosoyama A."/>
            <person name="Uohara A."/>
            <person name="Ohji S."/>
            <person name="Ichikawa N."/>
        </authorList>
    </citation>
    <scope>NUCLEOTIDE SEQUENCE [LARGE SCALE GENOMIC DNA]</scope>
    <source>
        <strain evidence="1 2">NBRC 106114</strain>
    </source>
</reference>
<evidence type="ECO:0000313" key="1">
    <source>
        <dbReference type="EMBL" id="GEM83625.1"/>
    </source>
</evidence>
<accession>A0A511R1Y5</accession>
<comment type="caution">
    <text evidence="1">The sequence shown here is derived from an EMBL/GenBank/DDBJ whole genome shotgun (WGS) entry which is preliminary data.</text>
</comment>
<name>A0A511R1Y5_9DEIN</name>
<dbReference type="EMBL" id="BJXL01000053">
    <property type="protein sequence ID" value="GEM83625.1"/>
    <property type="molecule type" value="Genomic_DNA"/>
</dbReference>
<proteinExistence type="predicted"/>